<keyword evidence="4 7" id="KW-0812">Transmembrane</keyword>
<comment type="subcellular location">
    <subcellularLocation>
        <location evidence="1">Cell membrane</location>
        <topology evidence="1">Multi-pass membrane protein</topology>
    </subcellularLocation>
</comment>
<evidence type="ECO:0000256" key="6">
    <source>
        <dbReference type="ARBA" id="ARBA00023136"/>
    </source>
</evidence>
<evidence type="ECO:0000256" key="2">
    <source>
        <dbReference type="ARBA" id="ARBA00007543"/>
    </source>
</evidence>
<accession>A0A1G5VFA6</accession>
<feature type="transmembrane region" description="Helical" evidence="7">
    <location>
        <begin position="143"/>
        <end position="169"/>
    </location>
</feature>
<sequence>MGGKDLALLLPACFIGLYLLLEAVDWGLCLAAPVIGRDEKEWGYIINLMRPAVDGNELWFIIASFMLSVMVKAPAGTPASYSNWMAFTGTLIVGGACLRMLGIWFFQRVNKRLTANMLCLYSMASLFVIGATGPLVITTNSSIFIGAAILSGIWSVIGSFQLGALYGAVKARGSLQERFRRACLYSYLLSAVIYMIFIFLLWKPVNTYWHTGAYLWLSWAASCMLFIGSFAATRKRLTGWGLGLAYAAFIFALSVFLSLCITVIPLQFDIDMGALKCALHQWPATIILVVTVIWTFSVFIYRLRRKSE</sequence>
<keyword evidence="3" id="KW-1003">Cell membrane</keyword>
<feature type="transmembrane region" description="Helical" evidence="7">
    <location>
        <begin position="214"/>
        <end position="232"/>
    </location>
</feature>
<dbReference type="InterPro" id="IPR003317">
    <property type="entry name" value="Cyt-d_oxidase_su2"/>
</dbReference>
<feature type="transmembrane region" description="Helical" evidence="7">
    <location>
        <begin position="181"/>
        <end position="202"/>
    </location>
</feature>
<gene>
    <name evidence="8" type="ORF">SAMN02910343_00607</name>
</gene>
<feature type="transmembrane region" description="Helical" evidence="7">
    <location>
        <begin position="118"/>
        <end position="137"/>
    </location>
</feature>
<evidence type="ECO:0000313" key="8">
    <source>
        <dbReference type="EMBL" id="SDA44368.1"/>
    </source>
</evidence>
<keyword evidence="6 7" id="KW-0472">Membrane</keyword>
<dbReference type="STRING" id="209880.SAMN02910343_00607"/>
<feature type="transmembrane region" description="Helical" evidence="7">
    <location>
        <begin position="244"/>
        <end position="268"/>
    </location>
</feature>
<dbReference type="Proteomes" id="UP000199689">
    <property type="component" value="Unassembled WGS sequence"/>
</dbReference>
<evidence type="ECO:0000256" key="1">
    <source>
        <dbReference type="ARBA" id="ARBA00004651"/>
    </source>
</evidence>
<feature type="transmembrane region" description="Helical" evidence="7">
    <location>
        <begin position="84"/>
        <end position="106"/>
    </location>
</feature>
<dbReference type="RefSeq" id="WP_091363709.1">
    <property type="nucleotide sequence ID" value="NZ_FMXA01000006.1"/>
</dbReference>
<evidence type="ECO:0000256" key="3">
    <source>
        <dbReference type="ARBA" id="ARBA00022475"/>
    </source>
</evidence>
<dbReference type="EMBL" id="FMXA01000006">
    <property type="protein sequence ID" value="SDA44368.1"/>
    <property type="molecule type" value="Genomic_DNA"/>
</dbReference>
<protein>
    <submittedName>
        <fullName evidence="8">Cytochrome bd-type quinol oxidase, subunit 2</fullName>
    </submittedName>
</protein>
<name>A0A1G5VFA6_9FIRM</name>
<evidence type="ECO:0000256" key="5">
    <source>
        <dbReference type="ARBA" id="ARBA00022989"/>
    </source>
</evidence>
<dbReference type="AlphaFoldDB" id="A0A1G5VFA6"/>
<keyword evidence="9" id="KW-1185">Reference proteome</keyword>
<dbReference type="GeneID" id="87755643"/>
<reference evidence="8 9" key="1">
    <citation type="submission" date="2016-10" db="EMBL/GenBank/DDBJ databases">
        <authorList>
            <person name="de Groot N.N."/>
        </authorList>
    </citation>
    <scope>NUCLEOTIDE SEQUENCE [LARGE SCALE GENOMIC DNA]</scope>
    <source>
        <strain evidence="8 9">DSM 15230</strain>
    </source>
</reference>
<evidence type="ECO:0000256" key="4">
    <source>
        <dbReference type="ARBA" id="ARBA00022692"/>
    </source>
</evidence>
<evidence type="ECO:0000313" key="9">
    <source>
        <dbReference type="Proteomes" id="UP000199689"/>
    </source>
</evidence>
<comment type="similarity">
    <text evidence="2">Belongs to the cytochrome ubiquinol oxidase subunit 2 family.</text>
</comment>
<dbReference type="Pfam" id="PF02322">
    <property type="entry name" value="Cyt_bd_oxida_II"/>
    <property type="match status" value="1"/>
</dbReference>
<evidence type="ECO:0000256" key="7">
    <source>
        <dbReference type="SAM" id="Phobius"/>
    </source>
</evidence>
<organism evidence="8 9">
    <name type="scientific">Allisonella histaminiformans</name>
    <dbReference type="NCBI Taxonomy" id="209880"/>
    <lineage>
        <taxon>Bacteria</taxon>
        <taxon>Bacillati</taxon>
        <taxon>Bacillota</taxon>
        <taxon>Negativicutes</taxon>
        <taxon>Veillonellales</taxon>
        <taxon>Veillonellaceae</taxon>
        <taxon>Allisonella</taxon>
    </lineage>
</organism>
<keyword evidence="5 7" id="KW-1133">Transmembrane helix</keyword>
<feature type="transmembrane region" description="Helical" evidence="7">
    <location>
        <begin position="280"/>
        <end position="301"/>
    </location>
</feature>
<proteinExistence type="inferred from homology"/>
<dbReference type="GO" id="GO:0005886">
    <property type="term" value="C:plasma membrane"/>
    <property type="evidence" value="ECO:0007669"/>
    <property type="project" value="UniProtKB-SubCell"/>
</dbReference>
<dbReference type="OrthoDB" id="9776710at2"/>